<dbReference type="GO" id="GO:0006338">
    <property type="term" value="P:chromatin remodeling"/>
    <property type="evidence" value="ECO:0007669"/>
    <property type="project" value="InterPro"/>
</dbReference>
<dbReference type="GO" id="GO:0031011">
    <property type="term" value="C:Ino80 complex"/>
    <property type="evidence" value="ECO:0007669"/>
    <property type="project" value="InterPro"/>
</dbReference>
<evidence type="ECO:0000313" key="3">
    <source>
        <dbReference type="EMBL" id="GFO41168.1"/>
    </source>
</evidence>
<dbReference type="EMBL" id="BLXT01007673">
    <property type="protein sequence ID" value="GFO41168.1"/>
    <property type="molecule type" value="Genomic_DNA"/>
</dbReference>
<dbReference type="PANTHER" id="PTHR21561">
    <property type="entry name" value="INO80 COMPLEX SUBUNIT B"/>
    <property type="match status" value="1"/>
</dbReference>
<proteinExistence type="predicted"/>
<dbReference type="CDD" id="cd23021">
    <property type="entry name" value="zf-HIT_IN80B"/>
    <property type="match status" value="1"/>
</dbReference>
<dbReference type="InterPro" id="IPR006880">
    <property type="entry name" value="INO80B_C"/>
</dbReference>
<evidence type="ECO:0000256" key="1">
    <source>
        <dbReference type="SAM" id="MobiDB-lite"/>
    </source>
</evidence>
<dbReference type="AlphaFoldDB" id="A0AAV4DAS9"/>
<feature type="region of interest" description="Disordered" evidence="1">
    <location>
        <begin position="39"/>
        <end position="87"/>
    </location>
</feature>
<dbReference type="Proteomes" id="UP000735302">
    <property type="component" value="Unassembled WGS sequence"/>
</dbReference>
<accession>A0AAV4DAS9</accession>
<evidence type="ECO:0000259" key="2">
    <source>
        <dbReference type="SMART" id="SM01406"/>
    </source>
</evidence>
<sequence>MHIWALSLEKFFKSEKKSNSLLILALYKLEGYKTVELTEEQKQRRQEKAQKRRQQANEKMENDKNQTVHKLLKKQDSKNKRAFKARGGKRSNIPRILYRNTQDRISIHLPGEVSFPLVAQTATLYPEAQLCGVDGCYNKKTSVCSKTGVAVCGLQCYKKNLALHASKMATCAEAANAELMSGPGPVNSVELAV</sequence>
<feature type="domain" description="INO80 complex subunit B-like conserved region" evidence="2">
    <location>
        <begin position="40"/>
        <end position="113"/>
    </location>
</feature>
<evidence type="ECO:0000313" key="4">
    <source>
        <dbReference type="Proteomes" id="UP000735302"/>
    </source>
</evidence>
<organism evidence="3 4">
    <name type="scientific">Plakobranchus ocellatus</name>
    <dbReference type="NCBI Taxonomy" id="259542"/>
    <lineage>
        <taxon>Eukaryota</taxon>
        <taxon>Metazoa</taxon>
        <taxon>Spiralia</taxon>
        <taxon>Lophotrochozoa</taxon>
        <taxon>Mollusca</taxon>
        <taxon>Gastropoda</taxon>
        <taxon>Heterobranchia</taxon>
        <taxon>Euthyneura</taxon>
        <taxon>Panpulmonata</taxon>
        <taxon>Sacoglossa</taxon>
        <taxon>Placobranchoidea</taxon>
        <taxon>Plakobranchidae</taxon>
        <taxon>Plakobranchus</taxon>
    </lineage>
</organism>
<gene>
    <name evidence="3" type="ORF">PoB_006767300</name>
</gene>
<comment type="caution">
    <text evidence="3">The sequence shown here is derived from an EMBL/GenBank/DDBJ whole genome shotgun (WGS) entry which is preliminary data.</text>
</comment>
<keyword evidence="4" id="KW-1185">Reference proteome</keyword>
<feature type="compositionally biased region" description="Basic and acidic residues" evidence="1">
    <location>
        <begin position="39"/>
        <end position="66"/>
    </location>
</feature>
<dbReference type="PANTHER" id="PTHR21561:SF12">
    <property type="entry name" value="INO80 COMPLEX SUBUNIT B"/>
    <property type="match status" value="1"/>
</dbReference>
<dbReference type="SMART" id="SM01406">
    <property type="entry name" value="PAPA-1"/>
    <property type="match status" value="1"/>
</dbReference>
<reference evidence="3 4" key="1">
    <citation type="journal article" date="2021" name="Elife">
        <title>Chloroplast acquisition without the gene transfer in kleptoplastic sea slugs, Plakobranchus ocellatus.</title>
        <authorList>
            <person name="Maeda T."/>
            <person name="Takahashi S."/>
            <person name="Yoshida T."/>
            <person name="Shimamura S."/>
            <person name="Takaki Y."/>
            <person name="Nagai Y."/>
            <person name="Toyoda A."/>
            <person name="Suzuki Y."/>
            <person name="Arimoto A."/>
            <person name="Ishii H."/>
            <person name="Satoh N."/>
            <person name="Nishiyama T."/>
            <person name="Hasebe M."/>
            <person name="Maruyama T."/>
            <person name="Minagawa J."/>
            <person name="Obokata J."/>
            <person name="Shigenobu S."/>
        </authorList>
    </citation>
    <scope>NUCLEOTIDE SEQUENCE [LARGE SCALE GENOMIC DNA]</scope>
</reference>
<dbReference type="InterPro" id="IPR029523">
    <property type="entry name" value="INO80B/Ies2"/>
</dbReference>
<dbReference type="Pfam" id="PF04795">
    <property type="entry name" value="PAPA-1"/>
    <property type="match status" value="1"/>
</dbReference>
<protein>
    <submittedName>
        <fullName evidence="3">Ino80 complex subunit b</fullName>
    </submittedName>
</protein>
<name>A0AAV4DAS9_9GAST</name>